<dbReference type="RefSeq" id="WP_091304936.1">
    <property type="nucleotide sequence ID" value="NZ_FNSO01000003.1"/>
</dbReference>
<proteinExistence type="predicted"/>
<keyword evidence="2" id="KW-1185">Reference proteome</keyword>
<evidence type="ECO:0000313" key="2">
    <source>
        <dbReference type="Proteomes" id="UP000199622"/>
    </source>
</evidence>
<dbReference type="Proteomes" id="UP000199622">
    <property type="component" value="Unassembled WGS sequence"/>
</dbReference>
<organism evidence="1 2">
    <name type="scientific">Amycolatopsis tolypomycina</name>
    <dbReference type="NCBI Taxonomy" id="208445"/>
    <lineage>
        <taxon>Bacteria</taxon>
        <taxon>Bacillati</taxon>
        <taxon>Actinomycetota</taxon>
        <taxon>Actinomycetes</taxon>
        <taxon>Pseudonocardiales</taxon>
        <taxon>Pseudonocardiaceae</taxon>
        <taxon>Amycolatopsis</taxon>
    </lineage>
</organism>
<dbReference type="AlphaFoldDB" id="A0A1H4IZN4"/>
<name>A0A1H4IZN4_9PSEU</name>
<accession>A0A1H4IZN4</accession>
<gene>
    <name evidence="1" type="ORF">SAMN04489727_1315</name>
</gene>
<dbReference type="STRING" id="208445.SAMN04489727_1315"/>
<dbReference type="EMBL" id="FNSO01000003">
    <property type="protein sequence ID" value="SEB39275.1"/>
    <property type="molecule type" value="Genomic_DNA"/>
</dbReference>
<protein>
    <submittedName>
        <fullName evidence="1">Uncharacterized protein</fullName>
    </submittedName>
</protein>
<evidence type="ECO:0000313" key="1">
    <source>
        <dbReference type="EMBL" id="SEB39275.1"/>
    </source>
</evidence>
<reference evidence="2" key="1">
    <citation type="submission" date="2016-10" db="EMBL/GenBank/DDBJ databases">
        <authorList>
            <person name="Varghese N."/>
            <person name="Submissions S."/>
        </authorList>
    </citation>
    <scope>NUCLEOTIDE SEQUENCE [LARGE SCALE GENOMIC DNA]</scope>
    <source>
        <strain evidence="2">DSM 44544</strain>
    </source>
</reference>
<sequence>MSELIRRTGNPPARTGKSLAAKAADLVADAERKVATAKQGARVALSIAELRAEAEIEQDRRDRGRR</sequence>